<reference evidence="2 3" key="1">
    <citation type="submission" date="2020-04" db="EMBL/GenBank/DDBJ databases">
        <title>Draft genome of Leeia sp. IMCC25680.</title>
        <authorList>
            <person name="Song J."/>
            <person name="Cho J.-C."/>
        </authorList>
    </citation>
    <scope>NUCLEOTIDE SEQUENCE [LARGE SCALE GENOMIC DNA]</scope>
    <source>
        <strain evidence="2 3">IMCC25680</strain>
    </source>
</reference>
<dbReference type="Gene3D" id="2.40.50.180">
    <property type="entry name" value="CheA-289, Domain 4"/>
    <property type="match status" value="1"/>
</dbReference>
<accession>A0A847S9Z2</accession>
<dbReference type="InterPro" id="IPR036061">
    <property type="entry name" value="CheW-like_dom_sf"/>
</dbReference>
<keyword evidence="3" id="KW-1185">Reference proteome</keyword>
<evidence type="ECO:0000259" key="1">
    <source>
        <dbReference type="PROSITE" id="PS50851"/>
    </source>
</evidence>
<comment type="caution">
    <text evidence="2">The sequence shown here is derived from an EMBL/GenBank/DDBJ whole genome shotgun (WGS) entry which is preliminary data.</text>
</comment>
<name>A0A847S9Z2_9NEIS</name>
<dbReference type="GO" id="GO:0006935">
    <property type="term" value="P:chemotaxis"/>
    <property type="evidence" value="ECO:0007669"/>
    <property type="project" value="InterPro"/>
</dbReference>
<dbReference type="GO" id="GO:0005829">
    <property type="term" value="C:cytosol"/>
    <property type="evidence" value="ECO:0007669"/>
    <property type="project" value="TreeGrafter"/>
</dbReference>
<feature type="domain" description="CheW-like" evidence="1">
    <location>
        <begin position="27"/>
        <end position="166"/>
    </location>
</feature>
<dbReference type="GO" id="GO:0007165">
    <property type="term" value="P:signal transduction"/>
    <property type="evidence" value="ECO:0007669"/>
    <property type="project" value="InterPro"/>
</dbReference>
<evidence type="ECO:0000313" key="3">
    <source>
        <dbReference type="Proteomes" id="UP000587991"/>
    </source>
</evidence>
<dbReference type="SUPFAM" id="SSF50341">
    <property type="entry name" value="CheW-like"/>
    <property type="match status" value="1"/>
</dbReference>
<sequence length="173" mass="19702">MAKRISLREFQERVSQRLQSATSGQAGLSRLGVRIGDQHCLLELTQVSEVVSVPPILEVPLTREWFRGVSNIRGTLYSVTDLSHFLFRTPTGSLPGNRLLLLQSRLIDNAALMVSQIIGLRQPNQLEAVSMAQDDSKPWLGEQFRDSQGVHWQMLHIDQLVRQPEFLQINRYQ</sequence>
<dbReference type="SMART" id="SM00260">
    <property type="entry name" value="CheW"/>
    <property type="match status" value="1"/>
</dbReference>
<dbReference type="RefSeq" id="WP_168878226.1">
    <property type="nucleotide sequence ID" value="NZ_JABAIM010000004.1"/>
</dbReference>
<dbReference type="Pfam" id="PF01584">
    <property type="entry name" value="CheW"/>
    <property type="match status" value="1"/>
</dbReference>
<dbReference type="InterPro" id="IPR039315">
    <property type="entry name" value="CheW"/>
</dbReference>
<dbReference type="AlphaFoldDB" id="A0A847S9Z2"/>
<dbReference type="Proteomes" id="UP000587991">
    <property type="component" value="Unassembled WGS sequence"/>
</dbReference>
<evidence type="ECO:0000313" key="2">
    <source>
        <dbReference type="EMBL" id="NLR76553.1"/>
    </source>
</evidence>
<dbReference type="PANTHER" id="PTHR22617">
    <property type="entry name" value="CHEMOTAXIS SENSOR HISTIDINE KINASE-RELATED"/>
    <property type="match status" value="1"/>
</dbReference>
<gene>
    <name evidence="2" type="ORF">HF682_15405</name>
</gene>
<proteinExistence type="predicted"/>
<protein>
    <submittedName>
        <fullName evidence="2">Chemotaxis protein CheW</fullName>
    </submittedName>
</protein>
<organism evidence="2 3">
    <name type="scientific">Leeia aquatica</name>
    <dbReference type="NCBI Taxonomy" id="2725557"/>
    <lineage>
        <taxon>Bacteria</taxon>
        <taxon>Pseudomonadati</taxon>
        <taxon>Pseudomonadota</taxon>
        <taxon>Betaproteobacteria</taxon>
        <taxon>Neisseriales</taxon>
        <taxon>Leeiaceae</taxon>
        <taxon>Leeia</taxon>
    </lineage>
</organism>
<dbReference type="Gene3D" id="2.30.30.40">
    <property type="entry name" value="SH3 Domains"/>
    <property type="match status" value="1"/>
</dbReference>
<dbReference type="EMBL" id="JABAIM010000004">
    <property type="protein sequence ID" value="NLR76553.1"/>
    <property type="molecule type" value="Genomic_DNA"/>
</dbReference>
<dbReference type="PROSITE" id="PS50851">
    <property type="entry name" value="CHEW"/>
    <property type="match status" value="1"/>
</dbReference>
<dbReference type="PANTHER" id="PTHR22617:SF43">
    <property type="entry name" value="PROTEIN PILI"/>
    <property type="match status" value="1"/>
</dbReference>
<dbReference type="InterPro" id="IPR002545">
    <property type="entry name" value="CheW-lke_dom"/>
</dbReference>